<organism evidence="1 2">
    <name type="scientific">Chloebia gouldiae</name>
    <name type="common">Gouldian finch</name>
    <name type="synonym">Erythrura gouldiae</name>
    <dbReference type="NCBI Taxonomy" id="44316"/>
    <lineage>
        <taxon>Eukaryota</taxon>
        <taxon>Metazoa</taxon>
        <taxon>Chordata</taxon>
        <taxon>Craniata</taxon>
        <taxon>Vertebrata</taxon>
        <taxon>Euteleostomi</taxon>
        <taxon>Archelosauria</taxon>
        <taxon>Archosauria</taxon>
        <taxon>Dinosauria</taxon>
        <taxon>Saurischia</taxon>
        <taxon>Theropoda</taxon>
        <taxon>Coelurosauria</taxon>
        <taxon>Aves</taxon>
        <taxon>Neognathae</taxon>
        <taxon>Neoaves</taxon>
        <taxon>Telluraves</taxon>
        <taxon>Australaves</taxon>
        <taxon>Passeriformes</taxon>
        <taxon>Passeroidea</taxon>
        <taxon>Passeridae</taxon>
        <taxon>Chloebia</taxon>
    </lineage>
</organism>
<evidence type="ECO:0000313" key="1">
    <source>
        <dbReference type="EMBL" id="RLV99711.1"/>
    </source>
</evidence>
<accession>A0A3L8SCL3</accession>
<name>A0A3L8SCL3_CHLGU</name>
<keyword evidence="2" id="KW-1185">Reference proteome</keyword>
<sequence>FIKTVLEQSRSRLGPTLQRKEDEESTYTIILTFCFAPRKCISLEQGASSGTTSFQDKLEIHKMPVTFLQDHKQ</sequence>
<protein>
    <submittedName>
        <fullName evidence="1">Uncharacterized protein</fullName>
    </submittedName>
</protein>
<evidence type="ECO:0000313" key="2">
    <source>
        <dbReference type="Proteomes" id="UP000276834"/>
    </source>
</evidence>
<reference evidence="1 2" key="1">
    <citation type="journal article" date="2018" name="Proc. R. Soc. B">
        <title>A non-coding region near Follistatin controls head colour polymorphism in the Gouldian finch.</title>
        <authorList>
            <person name="Toomey M.B."/>
            <person name="Marques C.I."/>
            <person name="Andrade P."/>
            <person name="Araujo P.M."/>
            <person name="Sabatino S."/>
            <person name="Gazda M.A."/>
            <person name="Afonso S."/>
            <person name="Lopes R.J."/>
            <person name="Corbo J.C."/>
            <person name="Carneiro M."/>
        </authorList>
    </citation>
    <scope>NUCLEOTIDE SEQUENCE [LARGE SCALE GENOMIC DNA]</scope>
    <source>
        <strain evidence="1">Red01</strain>
        <tissue evidence="1">Muscle</tissue>
    </source>
</reference>
<feature type="non-terminal residue" evidence="1">
    <location>
        <position position="1"/>
    </location>
</feature>
<dbReference type="OrthoDB" id="9306567at2759"/>
<comment type="caution">
    <text evidence="1">The sequence shown here is derived from an EMBL/GenBank/DDBJ whole genome shotgun (WGS) entry which is preliminary data.</text>
</comment>
<proteinExistence type="predicted"/>
<gene>
    <name evidence="1" type="ORF">DV515_00009596</name>
</gene>
<dbReference type="EMBL" id="QUSF01000031">
    <property type="protein sequence ID" value="RLV99711.1"/>
    <property type="molecule type" value="Genomic_DNA"/>
</dbReference>
<feature type="non-terminal residue" evidence="1">
    <location>
        <position position="73"/>
    </location>
</feature>
<dbReference type="Proteomes" id="UP000276834">
    <property type="component" value="Unassembled WGS sequence"/>
</dbReference>
<dbReference type="AlphaFoldDB" id="A0A3L8SCL3"/>